<keyword evidence="5 9" id="KW-0255">Endonuclease</keyword>
<protein>
    <submittedName>
        <fullName evidence="9">CRISPR-associated endonuclease Cas2</fullName>
    </submittedName>
</protein>
<sequence length="74" mass="8544">MKDEFVMMQFSIYTRHCASEESTEVHMKRVREAVPQKGHVSILKVTDKQYGDILNFFGATEQLLPPAPTQLELF</sequence>
<dbReference type="NCBIfam" id="TIGR01573">
    <property type="entry name" value="cas2"/>
    <property type="match status" value="1"/>
</dbReference>
<evidence type="ECO:0000256" key="7">
    <source>
        <dbReference type="ARBA" id="ARBA00022842"/>
    </source>
</evidence>
<evidence type="ECO:0000256" key="1">
    <source>
        <dbReference type="ARBA" id="ARBA00001946"/>
    </source>
</evidence>
<dbReference type="RefSeq" id="WP_264731723.1">
    <property type="nucleotide sequence ID" value="NZ_JAPDNS010000001.1"/>
</dbReference>
<dbReference type="InterPro" id="IPR019199">
    <property type="entry name" value="Virulence_VapD/CRISPR_Cas2"/>
</dbReference>
<evidence type="ECO:0000256" key="3">
    <source>
        <dbReference type="ARBA" id="ARBA00022722"/>
    </source>
</evidence>
<dbReference type="SUPFAM" id="SSF143430">
    <property type="entry name" value="TTP0101/SSO1404-like"/>
    <property type="match status" value="1"/>
</dbReference>
<keyword evidence="4" id="KW-0479">Metal-binding</keyword>
<evidence type="ECO:0000256" key="6">
    <source>
        <dbReference type="ARBA" id="ARBA00022801"/>
    </source>
</evidence>
<organism evidence="9 10">
    <name type="scientific">Chitinophaga nivalis</name>
    <dbReference type="NCBI Taxonomy" id="2991709"/>
    <lineage>
        <taxon>Bacteria</taxon>
        <taxon>Pseudomonadati</taxon>
        <taxon>Bacteroidota</taxon>
        <taxon>Chitinophagia</taxon>
        <taxon>Chitinophagales</taxon>
        <taxon>Chitinophagaceae</taxon>
        <taxon>Chitinophaga</taxon>
    </lineage>
</organism>
<accession>A0ABT3IF20</accession>
<keyword evidence="10" id="KW-1185">Reference proteome</keyword>
<keyword evidence="7" id="KW-0460">Magnesium</keyword>
<keyword evidence="8" id="KW-0051">Antiviral defense</keyword>
<evidence type="ECO:0000256" key="4">
    <source>
        <dbReference type="ARBA" id="ARBA00022723"/>
    </source>
</evidence>
<evidence type="ECO:0000256" key="8">
    <source>
        <dbReference type="ARBA" id="ARBA00023118"/>
    </source>
</evidence>
<reference evidence="9 10" key="1">
    <citation type="submission" date="2022-10" db="EMBL/GenBank/DDBJ databases">
        <title>Chitinophaga nivalis PC15 sp. nov., isolated from Pyeongchang county, South Korea.</title>
        <authorList>
            <person name="Trinh H.N."/>
        </authorList>
    </citation>
    <scope>NUCLEOTIDE SEQUENCE [LARGE SCALE GENOMIC DNA]</scope>
    <source>
        <strain evidence="9 10">PC14</strain>
    </source>
</reference>
<comment type="similarity">
    <text evidence="2">Belongs to the CRISPR-associated endoribonuclease Cas2 protein family.</text>
</comment>
<evidence type="ECO:0000313" key="9">
    <source>
        <dbReference type="EMBL" id="MCW3482553.1"/>
    </source>
</evidence>
<comment type="cofactor">
    <cofactor evidence="1">
        <name>Mg(2+)</name>
        <dbReference type="ChEBI" id="CHEBI:18420"/>
    </cofactor>
</comment>
<name>A0ABT3IF20_9BACT</name>
<comment type="caution">
    <text evidence="9">The sequence shown here is derived from an EMBL/GenBank/DDBJ whole genome shotgun (WGS) entry which is preliminary data.</text>
</comment>
<evidence type="ECO:0000313" key="10">
    <source>
        <dbReference type="Proteomes" id="UP001207742"/>
    </source>
</evidence>
<keyword evidence="3" id="KW-0540">Nuclease</keyword>
<keyword evidence="6" id="KW-0378">Hydrolase</keyword>
<dbReference type="Pfam" id="PF09827">
    <property type="entry name" value="CRISPR_Cas2"/>
    <property type="match status" value="1"/>
</dbReference>
<dbReference type="InterPro" id="IPR021127">
    <property type="entry name" value="CRISPR_associated_Cas2"/>
</dbReference>
<dbReference type="Proteomes" id="UP001207742">
    <property type="component" value="Unassembled WGS sequence"/>
</dbReference>
<proteinExistence type="inferred from homology"/>
<evidence type="ECO:0000256" key="2">
    <source>
        <dbReference type="ARBA" id="ARBA00009959"/>
    </source>
</evidence>
<dbReference type="GO" id="GO:0004519">
    <property type="term" value="F:endonuclease activity"/>
    <property type="evidence" value="ECO:0007669"/>
    <property type="project" value="UniProtKB-KW"/>
</dbReference>
<gene>
    <name evidence="9" type="primary">cas2</name>
    <name evidence="9" type="ORF">OL497_01490</name>
</gene>
<evidence type="ECO:0000256" key="5">
    <source>
        <dbReference type="ARBA" id="ARBA00022759"/>
    </source>
</evidence>
<dbReference type="EMBL" id="JAPDNS010000001">
    <property type="protein sequence ID" value="MCW3482553.1"/>
    <property type="molecule type" value="Genomic_DNA"/>
</dbReference>